<dbReference type="AlphaFoldDB" id="A0A672QQG0"/>
<feature type="domain" description="DUF4939" evidence="1">
    <location>
        <begin position="31"/>
        <end position="109"/>
    </location>
</feature>
<evidence type="ECO:0000259" key="1">
    <source>
        <dbReference type="Pfam" id="PF16297"/>
    </source>
</evidence>
<evidence type="ECO:0000313" key="2">
    <source>
        <dbReference type="Ensembl" id="ENSSGRP00000078353.1"/>
    </source>
</evidence>
<dbReference type="OMA" id="AKITFIM"/>
<organism evidence="2 3">
    <name type="scientific">Sinocyclocheilus grahami</name>
    <name type="common">Dianchi golden-line fish</name>
    <name type="synonym">Barbus grahami</name>
    <dbReference type="NCBI Taxonomy" id="75366"/>
    <lineage>
        <taxon>Eukaryota</taxon>
        <taxon>Metazoa</taxon>
        <taxon>Chordata</taxon>
        <taxon>Craniata</taxon>
        <taxon>Vertebrata</taxon>
        <taxon>Euteleostomi</taxon>
        <taxon>Actinopterygii</taxon>
        <taxon>Neopterygii</taxon>
        <taxon>Teleostei</taxon>
        <taxon>Ostariophysi</taxon>
        <taxon>Cypriniformes</taxon>
        <taxon>Cyprinidae</taxon>
        <taxon>Cyprininae</taxon>
        <taxon>Sinocyclocheilus</taxon>
    </lineage>
</organism>
<dbReference type="Pfam" id="PF16297">
    <property type="entry name" value="DUF4939"/>
    <property type="match status" value="1"/>
</dbReference>
<reference evidence="2" key="1">
    <citation type="submission" date="2025-08" db="UniProtKB">
        <authorList>
            <consortium name="Ensembl"/>
        </authorList>
    </citation>
    <scope>IDENTIFICATION</scope>
</reference>
<dbReference type="InterPro" id="IPR032549">
    <property type="entry name" value="DUF4939"/>
</dbReference>
<name>A0A672QQG0_SINGR</name>
<reference evidence="2" key="2">
    <citation type="submission" date="2025-09" db="UniProtKB">
        <authorList>
            <consortium name="Ensembl"/>
        </authorList>
    </citation>
    <scope>IDENTIFICATION</scope>
</reference>
<dbReference type="Proteomes" id="UP000472262">
    <property type="component" value="Unassembled WGS sequence"/>
</dbReference>
<evidence type="ECO:0000313" key="3">
    <source>
        <dbReference type="Proteomes" id="UP000472262"/>
    </source>
</evidence>
<dbReference type="InParanoid" id="A0A672QQG0"/>
<keyword evidence="3" id="KW-1185">Reference proteome</keyword>
<dbReference type="Ensembl" id="ENSSGRT00000083419.1">
    <property type="protein sequence ID" value="ENSSGRP00000078353.1"/>
    <property type="gene ID" value="ENSSGRG00000039680.1"/>
</dbReference>
<protein>
    <recommendedName>
        <fullName evidence="1">DUF4939 domain-containing protein</fullName>
    </recommendedName>
</protein>
<sequence>METRSPLSPDHFTKLVQALRESLQPLPVTPSAFTCPMAKPTAFSGEAAACSGFLLQCSLYFELQPHQFVNDRAKITFIMSLLFGRALQWVESLWNLRSPLTRSLDAFVDHF</sequence>
<proteinExistence type="predicted"/>
<accession>A0A672QQG0</accession>